<dbReference type="Gene3D" id="3.40.630.30">
    <property type="match status" value="1"/>
</dbReference>
<dbReference type="InterPro" id="IPR016181">
    <property type="entry name" value="Acyl_CoA_acyltransferase"/>
</dbReference>
<sequence length="168" mass="19422">MLTKINSTHLKAKHYKIMEPFRVRPYTSADYPALCRLDSVLFEGMGGHILFRHIEELFPDLFFVAERTDTQEIVGYILGGIHFNDPKVGKLIRIGVKSDFRRIEAGTRLTTRLFSELRKHGVNKVHLTVADTNSAAVSFYLKNGFSIKKREENYFYPDISRLILEKDL</sequence>
<dbReference type="GO" id="GO:0008080">
    <property type="term" value="F:N-acetyltransferase activity"/>
    <property type="evidence" value="ECO:0007669"/>
    <property type="project" value="InterPro"/>
</dbReference>
<evidence type="ECO:0000256" key="1">
    <source>
        <dbReference type="ARBA" id="ARBA00022679"/>
    </source>
</evidence>
<evidence type="ECO:0000313" key="3">
    <source>
        <dbReference type="EMBL" id="PAV09773.1"/>
    </source>
</evidence>
<comment type="caution">
    <text evidence="3">The sequence shown here is derived from an EMBL/GenBank/DDBJ whole genome shotgun (WGS) entry which is preliminary data.</text>
</comment>
<dbReference type="InterPro" id="IPR000182">
    <property type="entry name" value="GNAT_dom"/>
</dbReference>
<dbReference type="CDD" id="cd04301">
    <property type="entry name" value="NAT_SF"/>
    <property type="match status" value="1"/>
</dbReference>
<accession>A0AAX0Q965</accession>
<proteinExistence type="predicted"/>
<organism evidence="3 4">
    <name type="scientific">Methanocorpusculum parvum</name>
    <dbReference type="NCBI Taxonomy" id="2193"/>
    <lineage>
        <taxon>Archaea</taxon>
        <taxon>Methanobacteriati</taxon>
        <taxon>Methanobacteriota</taxon>
        <taxon>Stenosarchaea group</taxon>
        <taxon>Methanomicrobia</taxon>
        <taxon>Methanomicrobiales</taxon>
        <taxon>Methanocorpusculaceae</taxon>
        <taxon>Methanocorpusculum</taxon>
    </lineage>
</organism>
<dbReference type="Proteomes" id="UP000243820">
    <property type="component" value="Unassembled WGS sequence"/>
</dbReference>
<evidence type="ECO:0000313" key="4">
    <source>
        <dbReference type="Proteomes" id="UP000243820"/>
    </source>
</evidence>
<feature type="domain" description="N-acetyltransferase" evidence="2">
    <location>
        <begin position="21"/>
        <end position="168"/>
    </location>
</feature>
<dbReference type="EMBL" id="LMVO01000007">
    <property type="protein sequence ID" value="PAV09773.1"/>
    <property type="molecule type" value="Genomic_DNA"/>
</dbReference>
<dbReference type="Pfam" id="PF00583">
    <property type="entry name" value="Acetyltransf_1"/>
    <property type="match status" value="1"/>
</dbReference>
<dbReference type="RefSeq" id="WP_042697113.1">
    <property type="nucleotide sequence ID" value="NZ_LMVO01000007.1"/>
</dbReference>
<keyword evidence="1" id="KW-0808">Transferase</keyword>
<dbReference type="AlphaFoldDB" id="A0AAX0Q965"/>
<reference evidence="3 4" key="1">
    <citation type="journal article" date="2017" name="BMC Genomics">
        <title>Genomic analysis of methanogenic archaea reveals a shift towards energy conservation.</title>
        <authorList>
            <person name="Gilmore S.P."/>
            <person name="Henske J.K."/>
            <person name="Sexton J.A."/>
            <person name="Solomon K.V."/>
            <person name="Seppala S."/>
            <person name="Yoo J.I."/>
            <person name="Huyett L.M."/>
            <person name="Pressman A."/>
            <person name="Cogan J.Z."/>
            <person name="Kivenson V."/>
            <person name="Peng X."/>
            <person name="Tan Y."/>
            <person name="Valentine D.L."/>
            <person name="O'Malley M.A."/>
        </authorList>
    </citation>
    <scope>NUCLEOTIDE SEQUENCE [LARGE SCALE GENOMIC DNA]</scope>
    <source>
        <strain evidence="3 4">XII</strain>
    </source>
</reference>
<dbReference type="PROSITE" id="PS51186">
    <property type="entry name" value="GNAT"/>
    <property type="match status" value="1"/>
</dbReference>
<dbReference type="PANTHER" id="PTHR13947:SF37">
    <property type="entry name" value="LD18367P"/>
    <property type="match status" value="1"/>
</dbReference>
<gene>
    <name evidence="3" type="ORF">ASJ83_05275</name>
</gene>
<dbReference type="InterPro" id="IPR050769">
    <property type="entry name" value="NAT_camello-type"/>
</dbReference>
<dbReference type="PANTHER" id="PTHR13947">
    <property type="entry name" value="GNAT FAMILY N-ACETYLTRANSFERASE"/>
    <property type="match status" value="1"/>
</dbReference>
<dbReference type="SUPFAM" id="SSF55729">
    <property type="entry name" value="Acyl-CoA N-acyltransferases (Nat)"/>
    <property type="match status" value="1"/>
</dbReference>
<keyword evidence="4" id="KW-1185">Reference proteome</keyword>
<name>A0AAX0Q965_9EURY</name>
<protein>
    <recommendedName>
        <fullName evidence="2">N-acetyltransferase domain-containing protein</fullName>
    </recommendedName>
</protein>
<evidence type="ECO:0000259" key="2">
    <source>
        <dbReference type="PROSITE" id="PS51186"/>
    </source>
</evidence>